<evidence type="ECO:0000313" key="1">
    <source>
        <dbReference type="EMBL" id="GEL24606.1"/>
    </source>
</evidence>
<name>A0A511DIH8_9PSEU</name>
<evidence type="ECO:0000313" key="2">
    <source>
        <dbReference type="Proteomes" id="UP000321685"/>
    </source>
</evidence>
<comment type="caution">
    <text evidence="1">The sequence shown here is derived from an EMBL/GenBank/DDBJ whole genome shotgun (WGS) entry which is preliminary data.</text>
</comment>
<dbReference type="Proteomes" id="UP000321685">
    <property type="component" value="Unassembled WGS sequence"/>
</dbReference>
<accession>A0A511DIH8</accession>
<reference evidence="1 2" key="1">
    <citation type="submission" date="2019-07" db="EMBL/GenBank/DDBJ databases">
        <title>Whole genome shotgun sequence of Pseudonocardia sulfidoxydans NBRC 16205.</title>
        <authorList>
            <person name="Hosoyama A."/>
            <person name="Uohara A."/>
            <person name="Ohji S."/>
            <person name="Ichikawa N."/>
        </authorList>
    </citation>
    <scope>NUCLEOTIDE SEQUENCE [LARGE SCALE GENOMIC DNA]</scope>
    <source>
        <strain evidence="1 2">NBRC 16205</strain>
    </source>
</reference>
<gene>
    <name evidence="1" type="ORF">PSU4_35600</name>
</gene>
<dbReference type="AlphaFoldDB" id="A0A511DIH8"/>
<proteinExistence type="predicted"/>
<organism evidence="1 2">
    <name type="scientific">Pseudonocardia sulfidoxydans NBRC 16205</name>
    <dbReference type="NCBI Taxonomy" id="1223511"/>
    <lineage>
        <taxon>Bacteria</taxon>
        <taxon>Bacillati</taxon>
        <taxon>Actinomycetota</taxon>
        <taxon>Actinomycetes</taxon>
        <taxon>Pseudonocardiales</taxon>
        <taxon>Pseudonocardiaceae</taxon>
        <taxon>Pseudonocardia</taxon>
    </lineage>
</organism>
<protein>
    <submittedName>
        <fullName evidence="1">Uncharacterized protein</fullName>
    </submittedName>
</protein>
<sequence length="48" mass="5040">MFPVRVGTLDITAARDVGPLRTCPGPRDPRTISDRLAVSATAVTVSTT</sequence>
<keyword evidence="2" id="KW-1185">Reference proteome</keyword>
<dbReference type="EMBL" id="BJVJ01000036">
    <property type="protein sequence ID" value="GEL24606.1"/>
    <property type="molecule type" value="Genomic_DNA"/>
</dbReference>